<reference evidence="2" key="1">
    <citation type="submission" date="2020-05" db="EMBL/GenBank/DDBJ databases">
        <authorList>
            <person name="Chiriac C."/>
            <person name="Salcher M."/>
            <person name="Ghai R."/>
            <person name="Kavagutti S V."/>
        </authorList>
    </citation>
    <scope>NUCLEOTIDE SEQUENCE</scope>
</reference>
<gene>
    <name evidence="2" type="ORF">UFOPK2242_01617</name>
</gene>
<dbReference type="AlphaFoldDB" id="A0A6J6MIW2"/>
<dbReference type="EMBL" id="CAEZWM010000276">
    <property type="protein sequence ID" value="CAB4673882.1"/>
    <property type="molecule type" value="Genomic_DNA"/>
</dbReference>
<protein>
    <submittedName>
        <fullName evidence="2">Unannotated protein</fullName>
    </submittedName>
</protein>
<accession>A0A6J6MIW2</accession>
<proteinExistence type="predicted"/>
<feature type="compositionally biased region" description="Low complexity" evidence="1">
    <location>
        <begin position="106"/>
        <end position="122"/>
    </location>
</feature>
<feature type="compositionally biased region" description="Basic and acidic residues" evidence="1">
    <location>
        <begin position="125"/>
        <end position="137"/>
    </location>
</feature>
<organism evidence="2">
    <name type="scientific">freshwater metagenome</name>
    <dbReference type="NCBI Taxonomy" id="449393"/>
    <lineage>
        <taxon>unclassified sequences</taxon>
        <taxon>metagenomes</taxon>
        <taxon>ecological metagenomes</taxon>
    </lineage>
</organism>
<name>A0A6J6MIW2_9ZZZZ</name>
<evidence type="ECO:0000313" key="2">
    <source>
        <dbReference type="EMBL" id="CAB4673882.1"/>
    </source>
</evidence>
<sequence>MSLKFLTAKALATGAALAISAGGAAVAANVVLPATAPVVFGAVAAPGNAALVDLAPSGESAASTPAPEVVVPEVQAPPAPEVVETGRGKASNLGGADEVDQVVVEPPTATIAPIVTPTTRAPYVESEHERDDDREHEYEEEGDDD</sequence>
<evidence type="ECO:0000256" key="1">
    <source>
        <dbReference type="SAM" id="MobiDB-lite"/>
    </source>
</evidence>
<feature type="region of interest" description="Disordered" evidence="1">
    <location>
        <begin position="76"/>
        <end position="145"/>
    </location>
</feature>